<dbReference type="EMBL" id="JBHUDC010000003">
    <property type="protein sequence ID" value="MFD1512745.1"/>
    <property type="molecule type" value="Genomic_DNA"/>
</dbReference>
<keyword evidence="1" id="KW-0812">Transmembrane</keyword>
<evidence type="ECO:0000313" key="2">
    <source>
        <dbReference type="EMBL" id="MFD1512745.1"/>
    </source>
</evidence>
<sequence length="261" mass="27720">MFETARFESRQRLPGSAVVAAGLSAFAAMMILVAPSILNDVDLESLLEAYPPAMVEAFDLELIGTIEGFIALELYWFGWLLVLGIYVAYSAASSVAGDIDDDRMDTLLAAPISRGQVLVEKFLALLVPILVVNVVVLVVVYTGTRLVDEPIAAADLVAVHALSIPYLLCCGAFGMLASVVAPRRQVAEGVAAGTLVGTFLLQTLTEGTDFEWLGAVAPMRYYDPVAVLTASEYDYAGAATLLVAAVVLLGAGQAWFARRDV</sequence>
<feature type="transmembrane region" description="Helical" evidence="1">
    <location>
        <begin position="186"/>
        <end position="204"/>
    </location>
</feature>
<evidence type="ECO:0000313" key="3">
    <source>
        <dbReference type="Proteomes" id="UP001597187"/>
    </source>
</evidence>
<reference evidence="2 3" key="1">
    <citation type="journal article" date="2019" name="Int. J. Syst. Evol. Microbiol.">
        <title>The Global Catalogue of Microorganisms (GCM) 10K type strain sequencing project: providing services to taxonomists for standard genome sequencing and annotation.</title>
        <authorList>
            <consortium name="The Broad Institute Genomics Platform"/>
            <consortium name="The Broad Institute Genome Sequencing Center for Infectious Disease"/>
            <person name="Wu L."/>
            <person name="Ma J."/>
        </authorList>
    </citation>
    <scope>NUCLEOTIDE SEQUENCE [LARGE SCALE GENOMIC DNA]</scope>
    <source>
        <strain evidence="2 3">CGMCC 1.12563</strain>
    </source>
</reference>
<dbReference type="Pfam" id="PF12679">
    <property type="entry name" value="ABC2_membrane_2"/>
    <property type="match status" value="1"/>
</dbReference>
<dbReference type="AlphaFoldDB" id="A0ABD6AS74"/>
<feature type="transmembrane region" description="Helical" evidence="1">
    <location>
        <begin position="156"/>
        <end position="179"/>
    </location>
</feature>
<keyword evidence="3" id="KW-1185">Reference proteome</keyword>
<proteinExistence type="predicted"/>
<organism evidence="2 3">
    <name type="scientific">Halomarina rubra</name>
    <dbReference type="NCBI Taxonomy" id="2071873"/>
    <lineage>
        <taxon>Archaea</taxon>
        <taxon>Methanobacteriati</taxon>
        <taxon>Methanobacteriota</taxon>
        <taxon>Stenosarchaea group</taxon>
        <taxon>Halobacteria</taxon>
        <taxon>Halobacteriales</taxon>
        <taxon>Natronomonadaceae</taxon>
        <taxon>Halomarina</taxon>
    </lineage>
</organism>
<feature type="transmembrane region" description="Helical" evidence="1">
    <location>
        <begin position="12"/>
        <end position="38"/>
    </location>
</feature>
<keyword evidence="1" id="KW-1133">Transmembrane helix</keyword>
<name>A0ABD6AS74_9EURY</name>
<comment type="caution">
    <text evidence="2">The sequence shown here is derived from an EMBL/GenBank/DDBJ whole genome shotgun (WGS) entry which is preliminary data.</text>
</comment>
<evidence type="ECO:0000256" key="1">
    <source>
        <dbReference type="SAM" id="Phobius"/>
    </source>
</evidence>
<keyword evidence="1" id="KW-0472">Membrane</keyword>
<feature type="transmembrane region" description="Helical" evidence="1">
    <location>
        <begin position="74"/>
        <end position="96"/>
    </location>
</feature>
<protein>
    <submittedName>
        <fullName evidence="2">ABC transporter permease subunit</fullName>
    </submittedName>
</protein>
<dbReference type="GO" id="GO:0005886">
    <property type="term" value="C:plasma membrane"/>
    <property type="evidence" value="ECO:0007669"/>
    <property type="project" value="UniProtKB-SubCell"/>
</dbReference>
<dbReference type="RefSeq" id="WP_250872725.1">
    <property type="nucleotide sequence ID" value="NZ_JALXFV010000003.1"/>
</dbReference>
<dbReference type="Proteomes" id="UP001597187">
    <property type="component" value="Unassembled WGS sequence"/>
</dbReference>
<feature type="transmembrane region" description="Helical" evidence="1">
    <location>
        <begin position="122"/>
        <end position="144"/>
    </location>
</feature>
<gene>
    <name evidence="2" type="ORF">ACFSBT_05545</name>
</gene>
<accession>A0ABD6AS74</accession>
<feature type="transmembrane region" description="Helical" evidence="1">
    <location>
        <begin position="235"/>
        <end position="256"/>
    </location>
</feature>